<organism evidence="2 3">
    <name type="scientific">Acetobacter aceti</name>
    <dbReference type="NCBI Taxonomy" id="435"/>
    <lineage>
        <taxon>Bacteria</taxon>
        <taxon>Pseudomonadati</taxon>
        <taxon>Pseudomonadota</taxon>
        <taxon>Alphaproteobacteria</taxon>
        <taxon>Acetobacterales</taxon>
        <taxon>Acetobacteraceae</taxon>
        <taxon>Acetobacter</taxon>
        <taxon>Acetobacter subgen. Acetobacter</taxon>
    </lineage>
</organism>
<dbReference type="EMBL" id="CP014692">
    <property type="protein sequence ID" value="AQS85468.1"/>
    <property type="molecule type" value="Genomic_DNA"/>
</dbReference>
<evidence type="ECO:0008006" key="4">
    <source>
        <dbReference type="Google" id="ProtNLM"/>
    </source>
</evidence>
<gene>
    <name evidence="2" type="ORF">A0U92_12520</name>
</gene>
<accession>A0A1U9KI89</accession>
<sequence length="111" mass="12487">MACSRSARIESPGPVHNARASRRERKVSAAPPPLFLSSARTEWRSCARWPNRCRTGRGNELFSSRTGKRDVEFVLVPWKPVIENRIGQEIAGVMRAGTMDWQLGRQRGLGL</sequence>
<feature type="region of interest" description="Disordered" evidence="1">
    <location>
        <begin position="1"/>
        <end position="31"/>
    </location>
</feature>
<dbReference type="Proteomes" id="UP000188937">
    <property type="component" value="Chromosome"/>
</dbReference>
<dbReference type="InterPro" id="IPR021795">
    <property type="entry name" value="DUF3363"/>
</dbReference>
<evidence type="ECO:0000313" key="3">
    <source>
        <dbReference type="Proteomes" id="UP000188937"/>
    </source>
</evidence>
<protein>
    <recommendedName>
        <fullName evidence="4">DUF3363 domain-containing protein</fullName>
    </recommendedName>
</protein>
<dbReference type="OrthoDB" id="9809969at2"/>
<evidence type="ECO:0000256" key="1">
    <source>
        <dbReference type="SAM" id="MobiDB-lite"/>
    </source>
</evidence>
<reference evidence="2 3" key="1">
    <citation type="submission" date="2016-03" db="EMBL/GenBank/DDBJ databases">
        <title>Acetic acid bacteria sequencing.</title>
        <authorList>
            <person name="Brandt J."/>
            <person name="Jakob F."/>
            <person name="Vogel R.F."/>
        </authorList>
    </citation>
    <scope>NUCLEOTIDE SEQUENCE [LARGE SCALE GENOMIC DNA]</scope>
    <source>
        <strain evidence="2 3">TMW2.1153</strain>
    </source>
</reference>
<keyword evidence="3" id="KW-1185">Reference proteome</keyword>
<dbReference type="STRING" id="435.A0U92_12520"/>
<dbReference type="KEGG" id="aace:A0U92_12520"/>
<dbReference type="Pfam" id="PF11843">
    <property type="entry name" value="DUF3363"/>
    <property type="match status" value="1"/>
</dbReference>
<proteinExistence type="predicted"/>
<evidence type="ECO:0000313" key="2">
    <source>
        <dbReference type="EMBL" id="AQS85468.1"/>
    </source>
</evidence>
<dbReference type="AlphaFoldDB" id="A0A1U9KI89"/>
<name>A0A1U9KI89_ACEAC</name>